<protein>
    <submittedName>
        <fullName evidence="2">Uncharacterized protein</fullName>
    </submittedName>
</protein>
<feature type="region of interest" description="Disordered" evidence="1">
    <location>
        <begin position="117"/>
        <end position="140"/>
    </location>
</feature>
<sequence length="236" mass="26492">MYQSYQQNSFQPQMGAGNVMSQYRGLETKYQPIGFVQSQYNQSLNSGMGGQFQNQQHQNQAQFSSFQSQSPQSYHTASYRGNQQGHDAYLRSDSAQPAQSQFGGSYMNQAPSYSSFNSFSGQQQFNQQQHPESYHTASYRGNQQGHDAYLRSDSSQPAQNQYGIGASAMHSYNTGMNSNSFASSQQFNQFQAPQSYHTANYRGDQQGHDAYLRSDSAQPAQSQFGSSGMNINRYQF</sequence>
<reference evidence="2" key="2">
    <citation type="journal article" date="2021" name="J Anim Sci Technol">
        <title>Complete genome sequence of Paenibacillus konkukensis sp. nov. SK3146 as a potential probiotic strain.</title>
        <authorList>
            <person name="Jung H.I."/>
            <person name="Park S."/>
            <person name="Niu K.M."/>
            <person name="Lee S.W."/>
            <person name="Kothari D."/>
            <person name="Yi K.J."/>
            <person name="Kim S.K."/>
        </authorList>
    </citation>
    <scope>NUCLEOTIDE SEQUENCE</scope>
    <source>
        <strain evidence="2">SK3146</strain>
    </source>
</reference>
<feature type="compositionally biased region" description="Low complexity" evidence="1">
    <location>
        <begin position="51"/>
        <end position="73"/>
    </location>
</feature>
<accession>A0ABY4RXS4</accession>
<feature type="region of interest" description="Disordered" evidence="1">
    <location>
        <begin position="46"/>
        <end position="80"/>
    </location>
</feature>
<organism evidence="2 3">
    <name type="scientific">Paenibacillus konkukensis</name>
    <dbReference type="NCBI Taxonomy" id="2020716"/>
    <lineage>
        <taxon>Bacteria</taxon>
        <taxon>Bacillati</taxon>
        <taxon>Bacillota</taxon>
        <taxon>Bacilli</taxon>
        <taxon>Bacillales</taxon>
        <taxon>Paenibacillaceae</taxon>
        <taxon>Paenibacillus</taxon>
    </lineage>
</organism>
<evidence type="ECO:0000313" key="2">
    <source>
        <dbReference type="EMBL" id="UQZ87195.1"/>
    </source>
</evidence>
<dbReference type="Proteomes" id="UP001057134">
    <property type="component" value="Chromosome"/>
</dbReference>
<gene>
    <name evidence="2" type="ORF">SK3146_06492</name>
</gene>
<keyword evidence="3" id="KW-1185">Reference proteome</keyword>
<feature type="compositionally biased region" description="Low complexity" evidence="1">
    <location>
        <begin position="117"/>
        <end position="129"/>
    </location>
</feature>
<proteinExistence type="predicted"/>
<evidence type="ECO:0000313" key="3">
    <source>
        <dbReference type="Proteomes" id="UP001057134"/>
    </source>
</evidence>
<feature type="compositionally biased region" description="Polar residues" evidence="1">
    <location>
        <begin position="215"/>
        <end position="229"/>
    </location>
</feature>
<name>A0ABY4RXS4_9BACL</name>
<dbReference type="EMBL" id="CP027059">
    <property type="protein sequence ID" value="UQZ87195.1"/>
    <property type="molecule type" value="Genomic_DNA"/>
</dbReference>
<dbReference type="RefSeq" id="WP_249862680.1">
    <property type="nucleotide sequence ID" value="NZ_CP027059.1"/>
</dbReference>
<feature type="region of interest" description="Disordered" evidence="1">
    <location>
        <begin position="199"/>
        <end position="229"/>
    </location>
</feature>
<reference evidence="2" key="1">
    <citation type="submission" date="2018-02" db="EMBL/GenBank/DDBJ databases">
        <authorList>
            <person name="Kim S.-K."/>
            <person name="Jung H.-I."/>
            <person name="Lee S.-W."/>
        </authorList>
    </citation>
    <scope>NUCLEOTIDE SEQUENCE</scope>
    <source>
        <strain evidence="2">SK3146</strain>
    </source>
</reference>
<evidence type="ECO:0000256" key="1">
    <source>
        <dbReference type="SAM" id="MobiDB-lite"/>
    </source>
</evidence>